<dbReference type="EnsemblPlants" id="OPUNC08G06910.1">
    <property type="protein sequence ID" value="OPUNC08G06910.1"/>
    <property type="gene ID" value="OPUNC08G06910"/>
</dbReference>
<protein>
    <submittedName>
        <fullName evidence="1">Uncharacterized protein</fullName>
    </submittedName>
</protein>
<name>A0A0E0LSR0_ORYPU</name>
<proteinExistence type="predicted"/>
<dbReference type="AlphaFoldDB" id="A0A0E0LSR0"/>
<evidence type="ECO:0000313" key="2">
    <source>
        <dbReference type="Proteomes" id="UP000026962"/>
    </source>
</evidence>
<dbReference type="STRING" id="4537.A0A0E0LSR0"/>
<organism evidence="1">
    <name type="scientific">Oryza punctata</name>
    <name type="common">Red rice</name>
    <dbReference type="NCBI Taxonomy" id="4537"/>
    <lineage>
        <taxon>Eukaryota</taxon>
        <taxon>Viridiplantae</taxon>
        <taxon>Streptophyta</taxon>
        <taxon>Embryophyta</taxon>
        <taxon>Tracheophyta</taxon>
        <taxon>Spermatophyta</taxon>
        <taxon>Magnoliopsida</taxon>
        <taxon>Liliopsida</taxon>
        <taxon>Poales</taxon>
        <taxon>Poaceae</taxon>
        <taxon>BOP clade</taxon>
        <taxon>Oryzoideae</taxon>
        <taxon>Oryzeae</taxon>
        <taxon>Oryzinae</taxon>
        <taxon>Oryza</taxon>
    </lineage>
</organism>
<reference evidence="1" key="2">
    <citation type="submission" date="2018-05" db="EMBL/GenBank/DDBJ databases">
        <title>OpunRS2 (Oryza punctata Reference Sequence Version 2).</title>
        <authorList>
            <person name="Zhang J."/>
            <person name="Kudrna D."/>
            <person name="Lee S."/>
            <person name="Talag J."/>
            <person name="Welchert J."/>
            <person name="Wing R.A."/>
        </authorList>
    </citation>
    <scope>NUCLEOTIDE SEQUENCE [LARGE SCALE GENOMIC DNA]</scope>
</reference>
<accession>A0A0E0LSR0</accession>
<reference evidence="1" key="1">
    <citation type="submission" date="2015-04" db="UniProtKB">
        <authorList>
            <consortium name="EnsemblPlants"/>
        </authorList>
    </citation>
    <scope>IDENTIFICATION</scope>
</reference>
<dbReference type="HOGENOM" id="CLU_1899607_0_0_1"/>
<dbReference type="Gramene" id="OPUNC08G06910.1">
    <property type="protein sequence ID" value="OPUNC08G06910.1"/>
    <property type="gene ID" value="OPUNC08G06910"/>
</dbReference>
<evidence type="ECO:0000313" key="1">
    <source>
        <dbReference type="EnsemblPlants" id="OPUNC08G06910.1"/>
    </source>
</evidence>
<keyword evidence="2" id="KW-1185">Reference proteome</keyword>
<sequence length="134" mass="15129">MATVGQPDAMRRITVHYVNPPVAGAGDAHVYCLDDEVLDYVIGDVLQDQMKMMACIDSHSVLRALDVHNDFSVVAAMQDDNDDPDNMTYEVYTSYEIVADSYPPFLSVTQKRQLSYMSVHFQTLRNHHYIGLQA</sequence>
<dbReference type="Proteomes" id="UP000026962">
    <property type="component" value="Chromosome 8"/>
</dbReference>